<evidence type="ECO:0000256" key="1">
    <source>
        <dbReference type="SAM" id="SignalP"/>
    </source>
</evidence>
<dbReference type="EMBL" id="CP136865">
    <property type="protein sequence ID" value="WOJ97982.1"/>
    <property type="molecule type" value="Genomic_DNA"/>
</dbReference>
<keyword evidence="1" id="KW-0732">Signal</keyword>
<name>A0ABZ0IG14_9GAMM</name>
<dbReference type="RefSeq" id="WP_407329109.1">
    <property type="nucleotide sequence ID" value="NZ_CP136865.1"/>
</dbReference>
<feature type="chain" id="PRO_5047431483" description="PEP-CTERM protein-sorting domain-containing protein" evidence="1">
    <location>
        <begin position="22"/>
        <end position="1864"/>
    </location>
</feature>
<gene>
    <name evidence="2" type="ORF">R0137_05250</name>
</gene>
<accession>A0ABZ0IG14</accession>
<keyword evidence="3" id="KW-1185">Reference proteome</keyword>
<feature type="signal peptide" evidence="1">
    <location>
        <begin position="1"/>
        <end position="21"/>
    </location>
</feature>
<evidence type="ECO:0000313" key="2">
    <source>
        <dbReference type="EMBL" id="WOJ97982.1"/>
    </source>
</evidence>
<sequence>MKSYSYLLPASFVVCTSAALAGVPTLYNTETVQYRGNNYTIDNASVWSADGPGRIEGSWELTESQWDYLLGRPPRARLGVGAVLEQCIVGYCIKAGAAAGLELEAYVLPYAEYAVDPGTFDASVNYAPSVDYQSSGLGVDFFKLNTDSGFDADASSFLVKAPSLEFETGLNINTNLNLFAEACLLGCFLDETYNLASLDFQLPLVQIDTLDSKAKVFSPPTGIEDIPVLIESIVELVELAATDTGFSLSGAGESALEDILYDDISAVLAKVSEDQWTDYKDDLKSKGDSGDTSAQQKLDRIEEAEAFIEASPVSLDFSNPFTENAEGEWGGVGGDIGTAGFGGDLLKIDLDVDEVIGYALGLTTGGTLGLETIGITDSPINVEVELLDLQIGPRFDLQTDLTLSPELMVDLAFTAPVLIKGEIGKQTSYQGTWENIPEIALVFTDPSEGLGEVDFNEAVVATPTFSVEAKLSNHTYIDVAVGGALSGLSATVEIEGFSSLEIGPVINFPFESDSLAQIDIYKAAFETGQWTAPTGDDRKSGATRTTTEFNPATQQNVEKVVITPFEGLSFDPSGEIVFQARSKTTDNDVARGDARVQQFLNTNKLIAADLAMRGYDEKPFDTFSSVLSTERLFEFSDSTVKTEVENVFRINVGQHAQVMTDGQFKVSDGGDSFQTSGDKLNIERGGSLELGARNPYGGSTGANPNQATQGAYGFINQNVTQIEGDLYMNGDRLAGGDPDRYKFVNTGGATLRVGTQGRLKFDGKFENQSTNERGFVTNNGNIELTAADNVSTGIFRQFYGAELDLFGTLSIYEGTDSNSNSFRDLYNNGQVTLYSGALLDVRGGEKIARVEQASDFLNQGELAIHNGATFVLSNNDAGIVPKQNQSVDRAIFENLHIVDNQGVIRNESGQKIINGSVGTDWQAMRGMDDPLAYARQQRDAALGPLPDDYASATLLAEQAANQANIKRLDFTSKLMSFVNDAAASVEGTTRGVFDVWLDSLIKREQARSNNDTELLSVYSSQEELFNELTSSQANTFTTIYNDQFGSTVRSAESEYGVALRDRAAANAHERDIRRAIDAIVEQGTGPAVMMNGKDGLIVNRGEIVNHAVLVNSASGEIYNDTGGKLDNAGGYIQNNGLLVNQGGAELVNNVGGVIDNGMKVLRDLVGILGIAELVNLGELSNSGEIVNNDTLVNYGQIANGDSAGNGVLVNNGMAHNLGTVTNDATLSNLAGAQFNNHDTVVNNGLLVNDGVFNNGLDPYGQVGTNVVSIGRSTDVMRATGFNFYRYEQGIRESENVILALKELVRDSRARENLVGLEEVSTGNFLLDLFYTPFNQLLEDEYRKTLNAARSKTEALEGRLADAESQRFIDVTFRDSLNAVVRDKYIDTDGNTRYGEYGVDLANVVSYNTANLENNGTIENRGLLNNLATITNNEGGLIRNSGLLMVGQSGKINNAGHLLIEETQFERLGPSGETITESLPGTLVSNGTVDNSGLLEITSGTLINGTLENRVAVINNSGQIKLSGAVELVTDPSGVTSKTYKTASLINQATINNQSGGKLTIGSAAALVQDSLAYAMNTVANFGDLVNEDGASIENYGHLYNAGLVDNQAGSSFVNEGLLNNSAAGEVRFAESTTLGGQVINNGLITMGDSELLTLTGSIGGNGTFVGDTLLNQLVDPSLRPEDREVINPGNSPGLLTFDGNVIAMGVNWVMEIWGTERGSQFGYDAVDITGSFQLAGDMSLSIFSLLDFQSVTSQSFTFLSITGDLLDAAGFVIQSSFAFNSFAENLGDNWAGSWNRSGSGWGLVLDFIGDEAANQALVDQLPAISLARLQSEASDVPAPGTLFLFLSGLVAVRYRRVGSATASA</sequence>
<evidence type="ECO:0000313" key="3">
    <source>
        <dbReference type="Proteomes" id="UP001626549"/>
    </source>
</evidence>
<proteinExistence type="predicted"/>
<reference evidence="2 3" key="1">
    <citation type="submission" date="2023-10" db="EMBL/GenBank/DDBJ databases">
        <title>Two novel species belonging to the OM43/NOR5 clade.</title>
        <authorList>
            <person name="Park M."/>
        </authorList>
    </citation>
    <scope>NUCLEOTIDE SEQUENCE [LARGE SCALE GENOMIC DNA]</scope>
    <source>
        <strain evidence="2 3">IMCC45268</strain>
    </source>
</reference>
<protein>
    <recommendedName>
        <fullName evidence="4">PEP-CTERM protein-sorting domain-containing protein</fullName>
    </recommendedName>
</protein>
<organism evidence="2 3">
    <name type="scientific">Congregibacter brevis</name>
    <dbReference type="NCBI Taxonomy" id="3081201"/>
    <lineage>
        <taxon>Bacteria</taxon>
        <taxon>Pseudomonadati</taxon>
        <taxon>Pseudomonadota</taxon>
        <taxon>Gammaproteobacteria</taxon>
        <taxon>Cellvibrionales</taxon>
        <taxon>Halieaceae</taxon>
        <taxon>Congregibacter</taxon>
    </lineage>
</organism>
<evidence type="ECO:0008006" key="4">
    <source>
        <dbReference type="Google" id="ProtNLM"/>
    </source>
</evidence>
<dbReference type="Proteomes" id="UP001626549">
    <property type="component" value="Chromosome"/>
</dbReference>